<dbReference type="SUPFAM" id="SSF116734">
    <property type="entry name" value="DNA methylase specificity domain"/>
    <property type="match status" value="1"/>
</dbReference>
<evidence type="ECO:0000259" key="4">
    <source>
        <dbReference type="Pfam" id="PF01420"/>
    </source>
</evidence>
<sequence>MKSKRENSKSLMLKKEDKNMTKIIKKKKNNLKVPNLRFPEFEGEWEIKKLGEVCEIKTGNKDTQNKIDDGKYPFLSVQTL</sequence>
<evidence type="ECO:0000256" key="2">
    <source>
        <dbReference type="ARBA" id="ARBA00022747"/>
    </source>
</evidence>
<comment type="similarity">
    <text evidence="1">Belongs to the type-I restriction system S methylase family.</text>
</comment>
<reference evidence="6" key="1">
    <citation type="submission" date="2016-10" db="EMBL/GenBank/DDBJ databases">
        <authorList>
            <person name="Varghese N."/>
            <person name="Submissions S."/>
        </authorList>
    </citation>
    <scope>NUCLEOTIDE SEQUENCE [LARGE SCALE GENOMIC DNA]</scope>
    <source>
        <strain evidence="6">DSM 23313</strain>
    </source>
</reference>
<proteinExistence type="inferred from homology"/>
<protein>
    <submittedName>
        <fullName evidence="5">Type I restriction enzyme, S subunit</fullName>
    </submittedName>
</protein>
<keyword evidence="3" id="KW-0238">DNA-binding</keyword>
<dbReference type="GO" id="GO:0003677">
    <property type="term" value="F:DNA binding"/>
    <property type="evidence" value="ECO:0007669"/>
    <property type="project" value="UniProtKB-KW"/>
</dbReference>
<dbReference type="InterPro" id="IPR000055">
    <property type="entry name" value="Restrct_endonuc_typeI_TRD"/>
</dbReference>
<organism evidence="5 6">
    <name type="scientific">Myroides phaeus</name>
    <dbReference type="NCBI Taxonomy" id="702745"/>
    <lineage>
        <taxon>Bacteria</taxon>
        <taxon>Pseudomonadati</taxon>
        <taxon>Bacteroidota</taxon>
        <taxon>Flavobacteriia</taxon>
        <taxon>Flavobacteriales</taxon>
        <taxon>Flavobacteriaceae</taxon>
        <taxon>Myroides</taxon>
    </lineage>
</organism>
<feature type="domain" description="Type I restriction modification DNA specificity" evidence="4">
    <location>
        <begin position="44"/>
        <end position="78"/>
    </location>
</feature>
<gene>
    <name evidence="5" type="ORF">SAMN05421818_10774</name>
</gene>
<evidence type="ECO:0000313" key="6">
    <source>
        <dbReference type="Proteomes" id="UP000243588"/>
    </source>
</evidence>
<evidence type="ECO:0000313" key="5">
    <source>
        <dbReference type="EMBL" id="SDH58289.1"/>
    </source>
</evidence>
<keyword evidence="6" id="KW-1185">Reference proteome</keyword>
<dbReference type="Pfam" id="PF01420">
    <property type="entry name" value="Methylase_S"/>
    <property type="match status" value="1"/>
</dbReference>
<dbReference type="Proteomes" id="UP000243588">
    <property type="component" value="Unassembled WGS sequence"/>
</dbReference>
<name>A0A1G8DLD8_9FLAO</name>
<dbReference type="GO" id="GO:0009307">
    <property type="term" value="P:DNA restriction-modification system"/>
    <property type="evidence" value="ECO:0007669"/>
    <property type="project" value="UniProtKB-KW"/>
</dbReference>
<keyword evidence="2" id="KW-0680">Restriction system</keyword>
<evidence type="ECO:0000256" key="3">
    <source>
        <dbReference type="ARBA" id="ARBA00023125"/>
    </source>
</evidence>
<accession>A0A1G8DLD8</accession>
<dbReference type="AlphaFoldDB" id="A0A1G8DLD8"/>
<dbReference type="Gene3D" id="3.90.220.20">
    <property type="entry name" value="DNA methylase specificity domains"/>
    <property type="match status" value="1"/>
</dbReference>
<dbReference type="InterPro" id="IPR044946">
    <property type="entry name" value="Restrct_endonuc_typeI_TRD_sf"/>
</dbReference>
<evidence type="ECO:0000256" key="1">
    <source>
        <dbReference type="ARBA" id="ARBA00010923"/>
    </source>
</evidence>
<dbReference type="STRING" id="702745.SAMN05421818_10774"/>
<dbReference type="EMBL" id="FNDQ01000007">
    <property type="protein sequence ID" value="SDH58289.1"/>
    <property type="molecule type" value="Genomic_DNA"/>
</dbReference>